<accession>A0A4V3DF26</accession>
<dbReference type="GO" id="GO:0009425">
    <property type="term" value="C:bacterial-type flagellum basal body"/>
    <property type="evidence" value="ECO:0007669"/>
    <property type="project" value="UniProtKB-SubCell"/>
</dbReference>
<evidence type="ECO:0000256" key="2">
    <source>
        <dbReference type="ARBA" id="ARBA00006156"/>
    </source>
</evidence>
<evidence type="ECO:0000256" key="5">
    <source>
        <dbReference type="ARBA" id="ARBA00022692"/>
    </source>
</evidence>
<dbReference type="PANTHER" id="PTHR34040:SF2">
    <property type="entry name" value="FLAGELLAR BIOSYNTHETIC PROTEIN FLIQ"/>
    <property type="match status" value="1"/>
</dbReference>
<comment type="subcellular location">
    <subcellularLocation>
        <location evidence="1 9">Cell membrane</location>
        <topology evidence="1">Multi-pass membrane protein</topology>
    </subcellularLocation>
    <subcellularLocation>
        <location evidence="9">Bacterial flagellum basal body</location>
    </subcellularLocation>
</comment>
<evidence type="ECO:0000256" key="9">
    <source>
        <dbReference type="RuleBase" id="RU364090"/>
    </source>
</evidence>
<dbReference type="AlphaFoldDB" id="A0A4V3DF26"/>
<keyword evidence="10" id="KW-0966">Cell projection</keyword>
<dbReference type="EMBL" id="SNYW01000006">
    <property type="protein sequence ID" value="TDQ84401.1"/>
    <property type="molecule type" value="Genomic_DNA"/>
</dbReference>
<keyword evidence="10" id="KW-0282">Flagellum</keyword>
<dbReference type="InterPro" id="IPR002191">
    <property type="entry name" value="Bac_export_3"/>
</dbReference>
<evidence type="ECO:0000256" key="7">
    <source>
        <dbReference type="ARBA" id="ARBA00023136"/>
    </source>
</evidence>
<comment type="similarity">
    <text evidence="2 9">Belongs to the FliQ/MopD/SpaQ family.</text>
</comment>
<evidence type="ECO:0000313" key="10">
    <source>
        <dbReference type="EMBL" id="TDQ84401.1"/>
    </source>
</evidence>
<keyword evidence="4 9" id="KW-1003">Cell membrane</keyword>
<evidence type="ECO:0000256" key="4">
    <source>
        <dbReference type="ARBA" id="ARBA00022475"/>
    </source>
</evidence>
<keyword evidence="7 9" id="KW-0472">Membrane</keyword>
<keyword evidence="8 9" id="KW-0975">Bacterial flagellum</keyword>
<protein>
    <recommendedName>
        <fullName evidence="3 9">Flagellar biosynthetic protein FliQ</fullName>
    </recommendedName>
</protein>
<comment type="caution">
    <text evidence="10">The sequence shown here is derived from an EMBL/GenBank/DDBJ whole genome shotgun (WGS) entry which is preliminary data.</text>
</comment>
<dbReference type="RefSeq" id="WP_133612427.1">
    <property type="nucleotide sequence ID" value="NZ_SNYW01000006.1"/>
</dbReference>
<proteinExistence type="inferred from homology"/>
<name>A0A4V3DF26_9PROT</name>
<dbReference type="PANTHER" id="PTHR34040">
    <property type="entry name" value="FLAGELLAR BIOSYNTHETIC PROTEIN FLIQ"/>
    <property type="match status" value="1"/>
</dbReference>
<organism evidence="10 11">
    <name type="scientific">Dongia mobilis</name>
    <dbReference type="NCBI Taxonomy" id="578943"/>
    <lineage>
        <taxon>Bacteria</taxon>
        <taxon>Pseudomonadati</taxon>
        <taxon>Pseudomonadota</taxon>
        <taxon>Alphaproteobacteria</taxon>
        <taxon>Rhodospirillales</taxon>
        <taxon>Dongiaceae</taxon>
        <taxon>Dongia</taxon>
    </lineage>
</organism>
<feature type="transmembrane region" description="Helical" evidence="9">
    <location>
        <begin position="20"/>
        <end position="39"/>
    </location>
</feature>
<evidence type="ECO:0000256" key="6">
    <source>
        <dbReference type="ARBA" id="ARBA00022989"/>
    </source>
</evidence>
<dbReference type="GO" id="GO:0009306">
    <property type="term" value="P:protein secretion"/>
    <property type="evidence" value="ECO:0007669"/>
    <property type="project" value="InterPro"/>
</dbReference>
<feature type="transmembrane region" description="Helical" evidence="9">
    <location>
        <begin position="51"/>
        <end position="70"/>
    </location>
</feature>
<comment type="function">
    <text evidence="9">Role in flagellar biosynthesis.</text>
</comment>
<dbReference type="GO" id="GO:0044780">
    <property type="term" value="P:bacterial-type flagellum assembly"/>
    <property type="evidence" value="ECO:0007669"/>
    <property type="project" value="InterPro"/>
</dbReference>
<reference evidence="10 11" key="1">
    <citation type="submission" date="2019-03" db="EMBL/GenBank/DDBJ databases">
        <title>Genomic Encyclopedia of Type Strains, Phase III (KMG-III): the genomes of soil and plant-associated and newly described type strains.</title>
        <authorList>
            <person name="Whitman W."/>
        </authorList>
    </citation>
    <scope>NUCLEOTIDE SEQUENCE [LARGE SCALE GENOMIC DNA]</scope>
    <source>
        <strain evidence="10 11">CGMCC 1.7660</strain>
    </source>
</reference>
<dbReference type="InterPro" id="IPR006305">
    <property type="entry name" value="FliQ"/>
</dbReference>
<dbReference type="Proteomes" id="UP000295783">
    <property type="component" value="Unassembled WGS sequence"/>
</dbReference>
<gene>
    <name evidence="9" type="primary">fliQ</name>
    <name evidence="10" type="ORF">A8950_0952</name>
</gene>
<dbReference type="NCBIfam" id="TIGR01402">
    <property type="entry name" value="fliQ"/>
    <property type="match status" value="1"/>
</dbReference>
<dbReference type="Pfam" id="PF01313">
    <property type="entry name" value="Bac_export_3"/>
    <property type="match status" value="1"/>
</dbReference>
<evidence type="ECO:0000256" key="8">
    <source>
        <dbReference type="ARBA" id="ARBA00023143"/>
    </source>
</evidence>
<dbReference type="PRINTS" id="PR00952">
    <property type="entry name" value="TYPE3IMQPROT"/>
</dbReference>
<keyword evidence="11" id="KW-1185">Reference proteome</keyword>
<dbReference type="PIRSF" id="PIRSF004669">
    <property type="entry name" value="FliQ"/>
    <property type="match status" value="1"/>
</dbReference>
<evidence type="ECO:0000256" key="3">
    <source>
        <dbReference type="ARBA" id="ARBA00021718"/>
    </source>
</evidence>
<dbReference type="OrthoDB" id="9806440at2"/>
<dbReference type="GO" id="GO:0005886">
    <property type="term" value="C:plasma membrane"/>
    <property type="evidence" value="ECO:0007669"/>
    <property type="project" value="UniProtKB-SubCell"/>
</dbReference>
<keyword evidence="6 9" id="KW-1133">Transmembrane helix</keyword>
<evidence type="ECO:0000313" key="11">
    <source>
        <dbReference type="Proteomes" id="UP000295783"/>
    </source>
</evidence>
<sequence>MDEAALLEITRQSVITLLKIATPIMLVALVVGLIISLFQALTQIQEATLTFVPKILVVFVSLLLFAPFMLHTLVDFAEELMARVTG</sequence>
<keyword evidence="5 9" id="KW-0812">Transmembrane</keyword>
<keyword evidence="10" id="KW-0969">Cilium</keyword>
<evidence type="ECO:0000256" key="1">
    <source>
        <dbReference type="ARBA" id="ARBA00004651"/>
    </source>
</evidence>